<gene>
    <name evidence="2" type="ORF">BP422_19385</name>
</gene>
<sequence>MKKIVKMLSVATLLATTAVTPAFASTEKIQASKTENASKFQKVDLDKKALNILSENIEGINNGIKPGKDGYLHIDKSVKSKISPDAYALIEKGVNKINDAIKSGEVKIVNDELVPGVGKSKGPQKADWTAHWWGIHFILDRDEADDLQRACERNADKWALISVLCAIVPDMTVSKVGTVAAAILAYGNYTLAKDISENKTRKGVYVDVGWTTVNTNVYGR</sequence>
<evidence type="ECO:0000256" key="1">
    <source>
        <dbReference type="SAM" id="SignalP"/>
    </source>
</evidence>
<reference evidence="2 3" key="1">
    <citation type="submission" date="2016-11" db="EMBL/GenBank/DDBJ databases">
        <authorList>
            <person name="Jaros S."/>
            <person name="Januszkiewicz K."/>
            <person name="Wedrychowicz H."/>
        </authorList>
    </citation>
    <scope>NUCLEOTIDE SEQUENCE [LARGE SCALE GENOMIC DNA]</scope>
    <source>
        <strain evidence="2 3">NF2</strain>
    </source>
</reference>
<evidence type="ECO:0000313" key="3">
    <source>
        <dbReference type="Proteomes" id="UP000197781"/>
    </source>
</evidence>
<evidence type="ECO:0000313" key="2">
    <source>
        <dbReference type="EMBL" id="ASJ55518.1"/>
    </source>
</evidence>
<organism evidence="2 3">
    <name type="scientific">Brevibacillus formosus</name>
    <dbReference type="NCBI Taxonomy" id="54913"/>
    <lineage>
        <taxon>Bacteria</taxon>
        <taxon>Bacillati</taxon>
        <taxon>Bacillota</taxon>
        <taxon>Bacilli</taxon>
        <taxon>Bacillales</taxon>
        <taxon>Paenibacillaceae</taxon>
        <taxon>Brevibacillus</taxon>
    </lineage>
</organism>
<feature type="chain" id="PRO_5012962527" evidence="1">
    <location>
        <begin position="25"/>
        <end position="220"/>
    </location>
</feature>
<dbReference type="RefSeq" id="WP_088909182.1">
    <property type="nucleotide sequence ID" value="NZ_CP018145.1"/>
</dbReference>
<protein>
    <submittedName>
        <fullName evidence="2">Uncharacterized protein</fullName>
    </submittedName>
</protein>
<accession>A0A220MK56</accession>
<dbReference type="EMBL" id="CP018145">
    <property type="protein sequence ID" value="ASJ55518.1"/>
    <property type="molecule type" value="Genomic_DNA"/>
</dbReference>
<dbReference type="Proteomes" id="UP000197781">
    <property type="component" value="Chromosome"/>
</dbReference>
<proteinExistence type="predicted"/>
<dbReference type="KEGG" id="bfm:BP422_19385"/>
<keyword evidence="1" id="KW-0732">Signal</keyword>
<name>A0A220MK56_9BACL</name>
<feature type="signal peptide" evidence="1">
    <location>
        <begin position="1"/>
        <end position="24"/>
    </location>
</feature>
<dbReference type="AlphaFoldDB" id="A0A220MK56"/>